<evidence type="ECO:0000313" key="3">
    <source>
        <dbReference type="WBParaSite" id="GPLIN_001159900"/>
    </source>
</evidence>
<feature type="domain" description="CUE" evidence="1">
    <location>
        <begin position="173"/>
        <end position="216"/>
    </location>
</feature>
<reference evidence="2" key="2">
    <citation type="submission" date="2014-05" db="EMBL/GenBank/DDBJ databases">
        <title>The genome and life-stage specific transcriptomes of Globodera pallida elucidate key aspects of plant parasitism by a cyst nematode.</title>
        <authorList>
            <person name="Cotton J.A."/>
            <person name="Lilley C.J."/>
            <person name="Jones L.M."/>
            <person name="Kikuchi T."/>
            <person name="Reid A.J."/>
            <person name="Thorpe P."/>
            <person name="Tsai I.J."/>
            <person name="Beasley H."/>
            <person name="Blok V."/>
            <person name="Cock P.J.A."/>
            <person name="Van den Akker S.E."/>
            <person name="Holroyd N."/>
            <person name="Hunt M."/>
            <person name="Mantelin S."/>
            <person name="Naghra H."/>
            <person name="Pain A."/>
            <person name="Palomares-Rius J.E."/>
            <person name="Zarowiecki M."/>
            <person name="Berriman M."/>
            <person name="Jones J.T."/>
            <person name="Urwin P.E."/>
        </authorList>
    </citation>
    <scope>NUCLEOTIDE SEQUENCE [LARGE SCALE GENOMIC DNA]</scope>
    <source>
        <strain evidence="2">Lindley</strain>
    </source>
</reference>
<dbReference type="WBParaSite" id="GPLIN_001159900">
    <property type="protein sequence ID" value="GPLIN_001159900"/>
    <property type="gene ID" value="GPLIN_001159900"/>
</dbReference>
<dbReference type="PROSITE" id="PS51140">
    <property type="entry name" value="CUE"/>
    <property type="match status" value="1"/>
</dbReference>
<reference evidence="2" key="1">
    <citation type="submission" date="2013-12" db="EMBL/GenBank/DDBJ databases">
        <authorList>
            <person name="Aslett M."/>
        </authorList>
    </citation>
    <scope>NUCLEOTIDE SEQUENCE [LARGE SCALE GENOMIC DNA]</scope>
    <source>
        <strain evidence="2">Lindley</strain>
    </source>
</reference>
<name>A0A183CFE4_GLOPA</name>
<dbReference type="Gene3D" id="1.10.8.10">
    <property type="entry name" value="DNA helicase RuvA subunit, C-terminal domain"/>
    <property type="match status" value="2"/>
</dbReference>
<dbReference type="InterPro" id="IPR003892">
    <property type="entry name" value="CUE"/>
</dbReference>
<dbReference type="Proteomes" id="UP000050741">
    <property type="component" value="Unassembled WGS sequence"/>
</dbReference>
<dbReference type="GO" id="GO:0005737">
    <property type="term" value="C:cytoplasm"/>
    <property type="evidence" value="ECO:0007669"/>
    <property type="project" value="TreeGrafter"/>
</dbReference>
<dbReference type="GO" id="GO:0006511">
    <property type="term" value="P:ubiquitin-dependent protein catabolic process"/>
    <property type="evidence" value="ECO:0007669"/>
    <property type="project" value="TreeGrafter"/>
</dbReference>
<protein>
    <submittedName>
        <fullName evidence="3">CUE domain-containing protein</fullName>
    </submittedName>
</protein>
<dbReference type="SUPFAM" id="SSF46934">
    <property type="entry name" value="UBA-like"/>
    <property type="match status" value="1"/>
</dbReference>
<dbReference type="AlphaFoldDB" id="A0A183CFE4"/>
<dbReference type="PANTHER" id="PTHR16461:SF5">
    <property type="entry name" value="TOLL-INTERACTING PROTEIN"/>
    <property type="match status" value="1"/>
</dbReference>
<keyword evidence="2" id="KW-1185">Reference proteome</keyword>
<dbReference type="GO" id="GO:0031624">
    <property type="term" value="F:ubiquitin conjugating enzyme binding"/>
    <property type="evidence" value="ECO:0007669"/>
    <property type="project" value="TreeGrafter"/>
</dbReference>
<dbReference type="GO" id="GO:0043130">
    <property type="term" value="F:ubiquitin binding"/>
    <property type="evidence" value="ECO:0007669"/>
    <property type="project" value="InterPro"/>
</dbReference>
<proteinExistence type="predicted"/>
<accession>A0A183CFE4</accession>
<evidence type="ECO:0000313" key="2">
    <source>
        <dbReference type="Proteomes" id="UP000050741"/>
    </source>
</evidence>
<dbReference type="InterPro" id="IPR009060">
    <property type="entry name" value="UBA-like_sf"/>
</dbReference>
<dbReference type="SMART" id="SM00546">
    <property type="entry name" value="CUE"/>
    <property type="match status" value="2"/>
</dbReference>
<sequence length="216" mass="24127">MQVRKSSGCWGKGLNAERLRNHPEWIIDEDVLPVLPGLTDKLLEEFPTKLHFTIPARRPLRLEHLLKDVPDELVKALPVAKKLDAKSKQMLVNRCAGGLCKKQKPEYLNQRASLAELESVTLKSLFPDKAIESIDLAIEAGLEEYEVIRAVFENNGGDRDSAVSALIEMAEPEPVSNLDELLDMFPSIQKEMIRMVLEANGGDRDSAVSALIRMTN</sequence>
<organism evidence="2 3">
    <name type="scientific">Globodera pallida</name>
    <name type="common">Potato cyst nematode worm</name>
    <name type="synonym">Heterodera pallida</name>
    <dbReference type="NCBI Taxonomy" id="36090"/>
    <lineage>
        <taxon>Eukaryota</taxon>
        <taxon>Metazoa</taxon>
        <taxon>Ecdysozoa</taxon>
        <taxon>Nematoda</taxon>
        <taxon>Chromadorea</taxon>
        <taxon>Rhabditida</taxon>
        <taxon>Tylenchina</taxon>
        <taxon>Tylenchomorpha</taxon>
        <taxon>Tylenchoidea</taxon>
        <taxon>Heteroderidae</taxon>
        <taxon>Heteroderinae</taxon>
        <taxon>Globodera</taxon>
    </lineage>
</organism>
<dbReference type="PANTHER" id="PTHR16461">
    <property type="entry name" value="TOLL-INTERACTING PROTEIN"/>
    <property type="match status" value="1"/>
</dbReference>
<dbReference type="Pfam" id="PF02845">
    <property type="entry name" value="CUE"/>
    <property type="match status" value="1"/>
</dbReference>
<reference evidence="3" key="3">
    <citation type="submission" date="2016-06" db="UniProtKB">
        <authorList>
            <consortium name="WormBaseParasite"/>
        </authorList>
    </citation>
    <scope>IDENTIFICATION</scope>
</reference>
<evidence type="ECO:0000259" key="1">
    <source>
        <dbReference type="PROSITE" id="PS51140"/>
    </source>
</evidence>